<organism evidence="3 4">
    <name type="scientific">Sulfitobacter mediterraneus</name>
    <dbReference type="NCBI Taxonomy" id="83219"/>
    <lineage>
        <taxon>Bacteria</taxon>
        <taxon>Pseudomonadati</taxon>
        <taxon>Pseudomonadota</taxon>
        <taxon>Alphaproteobacteria</taxon>
        <taxon>Rhodobacterales</taxon>
        <taxon>Roseobacteraceae</taxon>
        <taxon>Sulfitobacter</taxon>
    </lineage>
</organism>
<evidence type="ECO:0000313" key="4">
    <source>
        <dbReference type="Proteomes" id="UP000244092"/>
    </source>
</evidence>
<name>A0A2T6CDE0_9RHOB</name>
<dbReference type="InterPro" id="IPR045599">
    <property type="entry name" value="DUF6456"/>
</dbReference>
<dbReference type="Pfam" id="PF20057">
    <property type="entry name" value="DUF6456"/>
    <property type="match status" value="1"/>
</dbReference>
<comment type="caution">
    <text evidence="3">The sequence shown here is derived from an EMBL/GenBank/DDBJ whole genome shotgun (WGS) entry which is preliminary data.</text>
</comment>
<dbReference type="Proteomes" id="UP000244092">
    <property type="component" value="Unassembled WGS sequence"/>
</dbReference>
<dbReference type="RefSeq" id="WP_231476646.1">
    <property type="nucleotide sequence ID" value="NZ_QBKU01000007.1"/>
</dbReference>
<gene>
    <name evidence="3" type="ORF">C8N31_107225</name>
</gene>
<reference evidence="3 4" key="1">
    <citation type="submission" date="2018-04" db="EMBL/GenBank/DDBJ databases">
        <title>Genomic Encyclopedia of Archaeal and Bacterial Type Strains, Phase II (KMG-II): from individual species to whole genera.</title>
        <authorList>
            <person name="Goeker M."/>
        </authorList>
    </citation>
    <scope>NUCLEOTIDE SEQUENCE [LARGE SCALE GENOMIC DNA]</scope>
    <source>
        <strain evidence="3 4">DSM 12244</strain>
    </source>
</reference>
<dbReference type="EMBL" id="QBKU01000007">
    <property type="protein sequence ID" value="PTX73522.1"/>
    <property type="molecule type" value="Genomic_DNA"/>
</dbReference>
<feature type="region of interest" description="Disordered" evidence="1">
    <location>
        <begin position="80"/>
        <end position="104"/>
    </location>
</feature>
<evidence type="ECO:0000256" key="1">
    <source>
        <dbReference type="SAM" id="MobiDB-lite"/>
    </source>
</evidence>
<feature type="domain" description="DUF6456" evidence="2">
    <location>
        <begin position="232"/>
        <end position="368"/>
    </location>
</feature>
<protein>
    <recommendedName>
        <fullName evidence="2">DUF6456 domain-containing protein</fullName>
    </recommendedName>
</protein>
<evidence type="ECO:0000259" key="2">
    <source>
        <dbReference type="Pfam" id="PF20057"/>
    </source>
</evidence>
<evidence type="ECO:0000313" key="3">
    <source>
        <dbReference type="EMBL" id="PTX73522.1"/>
    </source>
</evidence>
<proteinExistence type="predicted"/>
<dbReference type="AlphaFoldDB" id="A0A2T6CDE0"/>
<accession>A0A2T6CDE0</accession>
<sequence length="378" mass="41271">MSASNEMGNLRVSRKLPEWVPIGARNYLAHTEEGAPIRVLAREAGCHASTILRRIRKIEMRRDDPLIDAALCRLGAVRAKRPTTRPRQKDTTAMAQPQMTPIPDQPTLQREALRVLRRLAETGAVLAVAPEMEKAVVVRDIAGGGSTRTAVVDSGVAQAMALKNWITSISTGRVTRYQITRAGRAKLTAMLKHPPKAANGLAEAQAPFEHAGPGWQDSHDPEQDAPRRQRIRYCLAESPLSALSRRKDKDGQPFLSEPLVQAGERLREDFELAQMDSKVTQNWEGFLTAGTSTSRSAPQGGDGAPHEARARVSAALAHLGPGLSDVVLRCCCYLEGLETTEKRLGWSARSGKVVLRIALIRLRRHYDETIGAGGPMIG</sequence>